<evidence type="ECO:0000259" key="6">
    <source>
        <dbReference type="PROSITE" id="PS51387"/>
    </source>
</evidence>
<comment type="caution">
    <text evidence="7">The sequence shown here is derived from an EMBL/GenBank/DDBJ whole genome shotgun (WGS) entry which is preliminary data.</text>
</comment>
<feature type="domain" description="FAD-binding PCMH-type" evidence="6">
    <location>
        <begin position="32"/>
        <end position="202"/>
    </location>
</feature>
<evidence type="ECO:0000256" key="1">
    <source>
        <dbReference type="ARBA" id="ARBA00001974"/>
    </source>
</evidence>
<gene>
    <name evidence="7" type="ORF">EV643_11481</name>
</gene>
<keyword evidence="4" id="KW-0274">FAD</keyword>
<evidence type="ECO:0000256" key="3">
    <source>
        <dbReference type="ARBA" id="ARBA00022630"/>
    </source>
</evidence>
<dbReference type="EMBL" id="SNWQ01000014">
    <property type="protein sequence ID" value="TDO44936.1"/>
    <property type="molecule type" value="Genomic_DNA"/>
</dbReference>
<dbReference type="RefSeq" id="WP_133802889.1">
    <property type="nucleotide sequence ID" value="NZ_SNWQ01000014.1"/>
</dbReference>
<comment type="cofactor">
    <cofactor evidence="1">
        <name>FAD</name>
        <dbReference type="ChEBI" id="CHEBI:57692"/>
    </cofactor>
</comment>
<reference evidence="7 8" key="1">
    <citation type="submission" date="2019-03" db="EMBL/GenBank/DDBJ databases">
        <title>Genomic Encyclopedia of Type Strains, Phase III (KMG-III): the genomes of soil and plant-associated and newly described type strains.</title>
        <authorList>
            <person name="Whitman W."/>
        </authorList>
    </citation>
    <scope>NUCLEOTIDE SEQUENCE [LARGE SCALE GENOMIC DNA]</scope>
    <source>
        <strain evidence="7 8">VKM Ac-2527</strain>
    </source>
</reference>
<dbReference type="Gene3D" id="3.30.43.10">
    <property type="entry name" value="Uridine Diphospho-n-acetylenolpyruvylglucosamine Reductase, domain 2"/>
    <property type="match status" value="1"/>
</dbReference>
<name>A0A4R6K697_9ACTN</name>
<dbReference type="InterPro" id="IPR016166">
    <property type="entry name" value="FAD-bd_PCMH"/>
</dbReference>
<protein>
    <submittedName>
        <fullName evidence="7">FAD/FMN-containing dehydrogenase</fullName>
    </submittedName>
</protein>
<keyword evidence="3" id="KW-0285">Flavoprotein</keyword>
<dbReference type="InterPro" id="IPR012951">
    <property type="entry name" value="BBE"/>
</dbReference>
<comment type="similarity">
    <text evidence="2">Belongs to the oxygen-dependent FAD-linked oxidoreductase family.</text>
</comment>
<evidence type="ECO:0000256" key="5">
    <source>
        <dbReference type="ARBA" id="ARBA00023002"/>
    </source>
</evidence>
<dbReference type="PANTHER" id="PTHR42973:SF39">
    <property type="entry name" value="FAD-BINDING PCMH-TYPE DOMAIN-CONTAINING PROTEIN"/>
    <property type="match status" value="1"/>
</dbReference>
<dbReference type="SUPFAM" id="SSF56176">
    <property type="entry name" value="FAD-binding/transporter-associated domain-like"/>
    <property type="match status" value="1"/>
</dbReference>
<dbReference type="InterPro" id="IPR016167">
    <property type="entry name" value="FAD-bd_PCMH_sub1"/>
</dbReference>
<dbReference type="Proteomes" id="UP000295388">
    <property type="component" value="Unassembled WGS sequence"/>
</dbReference>
<dbReference type="OrthoDB" id="3682986at2"/>
<dbReference type="Pfam" id="PF01565">
    <property type="entry name" value="FAD_binding_4"/>
    <property type="match status" value="1"/>
</dbReference>
<evidence type="ECO:0000256" key="2">
    <source>
        <dbReference type="ARBA" id="ARBA00005466"/>
    </source>
</evidence>
<dbReference type="Pfam" id="PF08031">
    <property type="entry name" value="BBE"/>
    <property type="match status" value="1"/>
</dbReference>
<dbReference type="PROSITE" id="PS51387">
    <property type="entry name" value="FAD_PCMH"/>
    <property type="match status" value="1"/>
</dbReference>
<accession>A0A4R6K697</accession>
<organism evidence="7 8">
    <name type="scientific">Kribbella caucasensis</name>
    <dbReference type="NCBI Taxonomy" id="2512215"/>
    <lineage>
        <taxon>Bacteria</taxon>
        <taxon>Bacillati</taxon>
        <taxon>Actinomycetota</taxon>
        <taxon>Actinomycetes</taxon>
        <taxon>Propionibacteriales</taxon>
        <taxon>Kribbellaceae</taxon>
        <taxon>Kribbella</taxon>
    </lineage>
</organism>
<dbReference type="GO" id="GO:0016491">
    <property type="term" value="F:oxidoreductase activity"/>
    <property type="evidence" value="ECO:0007669"/>
    <property type="project" value="UniProtKB-KW"/>
</dbReference>
<dbReference type="InterPro" id="IPR016169">
    <property type="entry name" value="FAD-bd_PCMH_sub2"/>
</dbReference>
<keyword evidence="5" id="KW-0560">Oxidoreductase</keyword>
<dbReference type="Gene3D" id="3.30.465.10">
    <property type="match status" value="1"/>
</dbReference>
<proteinExistence type="inferred from homology"/>
<dbReference type="PANTHER" id="PTHR42973">
    <property type="entry name" value="BINDING OXIDOREDUCTASE, PUTATIVE (AFU_ORTHOLOGUE AFUA_1G17690)-RELATED"/>
    <property type="match status" value="1"/>
</dbReference>
<evidence type="ECO:0000256" key="4">
    <source>
        <dbReference type="ARBA" id="ARBA00022827"/>
    </source>
</evidence>
<dbReference type="AlphaFoldDB" id="A0A4R6K697"/>
<dbReference type="InterPro" id="IPR050416">
    <property type="entry name" value="FAD-linked_Oxidoreductase"/>
</dbReference>
<dbReference type="InterPro" id="IPR036318">
    <property type="entry name" value="FAD-bd_PCMH-like_sf"/>
</dbReference>
<evidence type="ECO:0000313" key="7">
    <source>
        <dbReference type="EMBL" id="TDO44936.1"/>
    </source>
</evidence>
<dbReference type="GO" id="GO:0071949">
    <property type="term" value="F:FAD binding"/>
    <property type="evidence" value="ECO:0007669"/>
    <property type="project" value="InterPro"/>
</dbReference>
<sequence>MTEVMIRGFDGVLLRPHDSGYDAGRAVWNAVVDRRPALIAKCASTADVVAALRYGREAGLEIGVRCGGHSFLGLPVVEDGLLIDLSGLSAVRVDPGSRRAWVGGGALLGALDVAAQRYGLATTAGNVSHTGVGGLTLGGGIGWLARLHGLSCDNVASFELVTADGDVLRVSETEHPDLFWGLRGGGGNFGVVTEFEFRLHPVGTRALVADLIYELDDAGTALRGWRDLFADTPRRATPVARVGRRDDDRGGGAGKESRLARPMASIGYVWVGDPDEGRRLLASYSRIGRPVAQQVRELSYLDLQTGDDDVEGHAMRRYCKDHYLRELPDAAIDAFLAWDNDPFRPGARMTLNGGAIADEPDEDSAFSHRDALVEFTTAAGWTNPAEDGPRIAAARRYAAGLEPYASGAYVNTFADQDDSALRRAYSPAKLARLRDLKRAYDPANIFHRTTNIRP</sequence>
<dbReference type="InterPro" id="IPR006094">
    <property type="entry name" value="Oxid_FAD_bind_N"/>
</dbReference>
<dbReference type="Gene3D" id="3.40.462.20">
    <property type="match status" value="1"/>
</dbReference>
<keyword evidence="8" id="KW-1185">Reference proteome</keyword>
<evidence type="ECO:0000313" key="8">
    <source>
        <dbReference type="Proteomes" id="UP000295388"/>
    </source>
</evidence>